<evidence type="ECO:0000256" key="7">
    <source>
        <dbReference type="ARBA" id="ARBA00046312"/>
    </source>
</evidence>
<dbReference type="GO" id="GO:0008360">
    <property type="term" value="P:regulation of cell shape"/>
    <property type="evidence" value="ECO:0007669"/>
    <property type="project" value="Ensembl"/>
</dbReference>
<dbReference type="GO" id="GO:0005737">
    <property type="term" value="C:cytoplasm"/>
    <property type="evidence" value="ECO:0007669"/>
    <property type="project" value="TreeGrafter"/>
</dbReference>
<feature type="domain" description="KASH" evidence="11">
    <location>
        <begin position="822"/>
        <end position="880"/>
    </location>
</feature>
<organism evidence="12 13">
    <name type="scientific">Sphenodon punctatus</name>
    <name type="common">Tuatara</name>
    <name type="synonym">Hatteria punctata</name>
    <dbReference type="NCBI Taxonomy" id="8508"/>
    <lineage>
        <taxon>Eukaryota</taxon>
        <taxon>Metazoa</taxon>
        <taxon>Chordata</taxon>
        <taxon>Craniata</taxon>
        <taxon>Vertebrata</taxon>
        <taxon>Euteleostomi</taxon>
        <taxon>Lepidosauria</taxon>
        <taxon>Sphenodontia</taxon>
        <taxon>Sphenodontidae</taxon>
        <taxon>Sphenodon</taxon>
    </lineage>
</organism>
<reference evidence="12" key="1">
    <citation type="submission" date="2025-08" db="UniProtKB">
        <authorList>
            <consortium name="Ensembl"/>
        </authorList>
    </citation>
    <scope>IDENTIFICATION</scope>
</reference>
<dbReference type="AlphaFoldDB" id="A0A8D0LAM8"/>
<sequence>MTQQPQDEFDSSMEHAEAWMKAIQERLQINDNTKGPRSALEARLRETEKICALEPEGRLKMELVLMKADALLCCISEKEKHEILSKLKDIKAMWEETAIYITHCHSRIEWVWLHWSEYLKAQDEFYVWIHNMKVTLEPDIELQLGLKEKQWQLSHSQVLLNDVLNQSVLLERLLEEAASLFNRIGDPSVDEDVQKKMKAQYEEIEAEAQSRVKLLEKITKEHEQYKANIDQFQVWLNGVTERLNCCIGGATKSPAENRVKALQDIAKDVKGGEKKLKRLEAQSAGVIQNTSPLGAEKLKDELEELRKTLEKLKLMCTEEEERLLKTLKSENAYHSKARQLEAEVHEFRKALHRLENNLVPGKGGKSEEDLVALWRKHLAMRATLAAEETKVERLKAQLKELFRFSQDVQPLSDSVVSAIQEYQSVKRKAFKMSTATESELRQHFQKTLLEFRLWKPFAQRLVDTTANITDPVLTDAFLLQIEACLTESFRFKEQLMMLQLKKDLLSSIFGEERAKSLLTEAADAEKEREIVHKSLLQRKSRLQSLVSHYKDFDAAFEPLQKKLSAIRAKLDAEKEPQPNLLGKEARLQRLQVGDPDELAVQMEEIESLIQSNPTHVHKMKQLSSDSQALRRSLEIMIAQSKQHVQEHWTFNDKLSDLQRWITVTRQKLESCRDASGEWKTENSVADLERLLAEFQDKEIQLHLVEAHGQPVVENSSPEGAAHETGYGLKLMKDFEQWLQVENTKLTKILAVNSSTAEELKARHSKLRELQSRVPEGQHLFEDLLHLQPIVGSSEDLEDLRYQWMLYKSKLNDSGNPSLSRVCSFLRRACWAALPLQLLLLLLLLLAFLLPLMEETHNCKLANNFARSFNLMLRYEGPPPT</sequence>
<feature type="topological domain" description="Cytoplasmic" evidence="8">
    <location>
        <begin position="1"/>
        <end position="830"/>
    </location>
</feature>
<dbReference type="GO" id="GO:0007097">
    <property type="term" value="P:nuclear migration"/>
    <property type="evidence" value="ECO:0007669"/>
    <property type="project" value="TreeGrafter"/>
</dbReference>
<evidence type="ECO:0000256" key="4">
    <source>
        <dbReference type="ARBA" id="ARBA00022989"/>
    </source>
</evidence>
<feature type="topological domain" description="Perinuclear space" evidence="8">
    <location>
        <begin position="852"/>
        <end position="880"/>
    </location>
</feature>
<accession>A0A8D0LAM8</accession>
<dbReference type="Gene3D" id="1.20.58.60">
    <property type="match status" value="3"/>
</dbReference>
<dbReference type="GO" id="GO:0090150">
    <property type="term" value="P:establishment of protein localization to membrane"/>
    <property type="evidence" value="ECO:0007669"/>
    <property type="project" value="Ensembl"/>
</dbReference>
<evidence type="ECO:0000256" key="3">
    <source>
        <dbReference type="ARBA" id="ARBA00022737"/>
    </source>
</evidence>
<dbReference type="SUPFAM" id="SSF46966">
    <property type="entry name" value="Spectrin repeat"/>
    <property type="match status" value="2"/>
</dbReference>
<dbReference type="PANTHER" id="PTHR47535">
    <property type="entry name" value="MUSCLE-SPECIFIC PROTEIN 300 KDA, ISOFORM G"/>
    <property type="match status" value="1"/>
</dbReference>
<evidence type="ECO:0000256" key="1">
    <source>
        <dbReference type="ARBA" id="ARBA00008619"/>
    </source>
</evidence>
<dbReference type="InterPro" id="IPR012315">
    <property type="entry name" value="KASH"/>
</dbReference>
<gene>
    <name evidence="12" type="primary">SYNE3</name>
</gene>
<dbReference type="PROSITE" id="PS51049">
    <property type="entry name" value="KASH"/>
    <property type="match status" value="1"/>
</dbReference>
<evidence type="ECO:0000256" key="10">
    <source>
        <dbReference type="SAM" id="Phobius"/>
    </source>
</evidence>
<reference evidence="12" key="2">
    <citation type="submission" date="2025-09" db="UniProtKB">
        <authorList>
            <consortium name="Ensembl"/>
        </authorList>
    </citation>
    <scope>IDENTIFICATION</scope>
</reference>
<keyword evidence="5 8" id="KW-0472">Membrane</keyword>
<dbReference type="Ensembl" id="ENSSPUT00000022407.1">
    <property type="protein sequence ID" value="ENSSPUP00000021014.1"/>
    <property type="gene ID" value="ENSSPUG00000016141.1"/>
</dbReference>
<proteinExistence type="inferred from homology"/>
<dbReference type="InterPro" id="IPR057933">
    <property type="entry name" value="SYNE3_dom"/>
</dbReference>
<evidence type="ECO:0000256" key="5">
    <source>
        <dbReference type="ARBA" id="ARBA00023136"/>
    </source>
</evidence>
<dbReference type="GO" id="GO:0005640">
    <property type="term" value="C:nuclear outer membrane"/>
    <property type="evidence" value="ECO:0007669"/>
    <property type="project" value="UniProtKB-SubCell"/>
</dbReference>
<dbReference type="Pfam" id="PF10541">
    <property type="entry name" value="KASH"/>
    <property type="match status" value="1"/>
</dbReference>
<dbReference type="InterPro" id="IPR002017">
    <property type="entry name" value="Spectrin_repeat"/>
</dbReference>
<evidence type="ECO:0000256" key="9">
    <source>
        <dbReference type="SAM" id="Coils"/>
    </source>
</evidence>
<dbReference type="Pfam" id="PF25803">
    <property type="entry name" value="Spectrin_SYNE1_2"/>
    <property type="match status" value="1"/>
</dbReference>
<protein>
    <submittedName>
        <fullName evidence="12">Spectrin repeat containing nuclear envelope family member 3</fullName>
    </submittedName>
</protein>
<dbReference type="GO" id="GO:0140444">
    <property type="term" value="F:cytoskeleton-nuclear membrane anchor activity"/>
    <property type="evidence" value="ECO:0007669"/>
    <property type="project" value="Ensembl"/>
</dbReference>
<dbReference type="Proteomes" id="UP000694392">
    <property type="component" value="Unplaced"/>
</dbReference>
<dbReference type="SMART" id="SM01249">
    <property type="entry name" value="KASH"/>
    <property type="match status" value="1"/>
</dbReference>
<dbReference type="GO" id="GO:0007010">
    <property type="term" value="P:cytoskeleton organization"/>
    <property type="evidence" value="ECO:0007669"/>
    <property type="project" value="Ensembl"/>
</dbReference>
<keyword evidence="4 10" id="KW-1133">Transmembrane helix</keyword>
<keyword evidence="6" id="KW-0539">Nucleus</keyword>
<dbReference type="InterPro" id="IPR052403">
    <property type="entry name" value="LINC-complex_assoc"/>
</dbReference>
<keyword evidence="3" id="KW-0677">Repeat</keyword>
<keyword evidence="9" id="KW-0175">Coiled coil</keyword>
<evidence type="ECO:0000256" key="2">
    <source>
        <dbReference type="ARBA" id="ARBA00022692"/>
    </source>
</evidence>
<evidence type="ECO:0000256" key="6">
    <source>
        <dbReference type="ARBA" id="ARBA00023242"/>
    </source>
</evidence>
<dbReference type="Pfam" id="PF00435">
    <property type="entry name" value="Spectrin"/>
    <property type="match status" value="1"/>
</dbReference>
<dbReference type="PANTHER" id="PTHR47535:SF2">
    <property type="entry name" value="NESPRIN-3"/>
    <property type="match status" value="1"/>
</dbReference>
<feature type="coiled-coil region" evidence="9">
    <location>
        <begin position="262"/>
        <end position="357"/>
    </location>
</feature>
<keyword evidence="2 8" id="KW-0812">Transmembrane</keyword>
<dbReference type="GO" id="GO:0034993">
    <property type="term" value="C:meiotic nuclear membrane microtubule tethering complex"/>
    <property type="evidence" value="ECO:0007669"/>
    <property type="project" value="Ensembl"/>
</dbReference>
<comment type="subcellular location">
    <subcellularLocation>
        <location evidence="7">Nucleus outer membrane</location>
        <topology evidence="7">Single-pass type IV membrane protein</topology>
    </subcellularLocation>
</comment>
<evidence type="ECO:0000313" key="13">
    <source>
        <dbReference type="Proteomes" id="UP000694392"/>
    </source>
</evidence>
<name>A0A8D0LAM8_SPHPU</name>
<comment type="similarity">
    <text evidence="1">Belongs to the nesprin family.</text>
</comment>
<dbReference type="GO" id="GO:0051015">
    <property type="term" value="F:actin filament binding"/>
    <property type="evidence" value="ECO:0007669"/>
    <property type="project" value="Ensembl"/>
</dbReference>
<keyword evidence="13" id="KW-1185">Reference proteome</keyword>
<evidence type="ECO:0000313" key="12">
    <source>
        <dbReference type="Ensembl" id="ENSSPUP00000021014.1"/>
    </source>
</evidence>
<evidence type="ECO:0000259" key="11">
    <source>
        <dbReference type="PROSITE" id="PS51049"/>
    </source>
</evidence>
<dbReference type="InterPro" id="IPR057932">
    <property type="entry name" value="Spectrin_SYNE1_3"/>
</dbReference>
<dbReference type="FunFam" id="1.20.58.60:FF:000416">
    <property type="entry name" value="Spectrin repeat containing nuclear envelope family member 3"/>
    <property type="match status" value="1"/>
</dbReference>
<dbReference type="GeneTree" id="ENSGT00440000039367"/>
<dbReference type="Pfam" id="PF25804">
    <property type="entry name" value="SYNE3"/>
    <property type="match status" value="1"/>
</dbReference>
<evidence type="ECO:0000256" key="8">
    <source>
        <dbReference type="PROSITE-ProRule" id="PRU00385"/>
    </source>
</evidence>
<feature type="transmembrane region" description="Helical" evidence="10">
    <location>
        <begin position="830"/>
        <end position="851"/>
    </location>
</feature>